<dbReference type="RefSeq" id="XP_002121837.2">
    <property type="nucleotide sequence ID" value="XM_002121801.5"/>
</dbReference>
<keyword evidence="4" id="KW-1185">Reference proteome</keyword>
<dbReference type="SMART" id="SM00369">
    <property type="entry name" value="LRR_TYP"/>
    <property type="match status" value="4"/>
</dbReference>
<reference evidence="3" key="2">
    <citation type="journal article" date="2008" name="Genome Biol.">
        <title>Improved genome assembly and evidence-based global gene model set for the chordate Ciona intestinalis: new insight into intron and operon populations.</title>
        <authorList>
            <person name="Satou Y."/>
            <person name="Mineta K."/>
            <person name="Ogasawara M."/>
            <person name="Sasakura Y."/>
            <person name="Shoguchi E."/>
            <person name="Ueno K."/>
            <person name="Yamada L."/>
            <person name="Matsumoto J."/>
            <person name="Wasserscheid J."/>
            <person name="Dewar K."/>
            <person name="Wiley G.B."/>
            <person name="Macmil S.L."/>
            <person name="Roe B.A."/>
            <person name="Zeller R.W."/>
            <person name="Hastings K.E."/>
            <person name="Lemaire P."/>
            <person name="Lindquist E."/>
            <person name="Endo T."/>
            <person name="Hotta K."/>
            <person name="Inaba K."/>
        </authorList>
    </citation>
    <scope>NUCLEOTIDE SEQUENCE [LARGE SCALE GENOMIC DNA]</scope>
    <source>
        <strain evidence="3">wild type</strain>
    </source>
</reference>
<dbReference type="InterPro" id="IPR001611">
    <property type="entry name" value="Leu-rich_rpt"/>
</dbReference>
<dbReference type="Pfam" id="PF13855">
    <property type="entry name" value="LRR_8"/>
    <property type="match status" value="1"/>
</dbReference>
<keyword evidence="2" id="KW-0677">Repeat</keyword>
<keyword evidence="1" id="KW-0433">Leucine-rich repeat</keyword>
<sequence>MTIMVKKLCTSFIESRLTQLEDVELIKNVGPTLNRASYKLDFRLCNITNFMQETENFSHINPPQSDQVSLTPMVVKLDVSLNKITDLENLDFDSFPHLRHLDASLNLLSTASGISACPKLLVLCLAYNKIKSLPADLFTNTKFLQYLDLKSNYLKNLPKFPVLPFLKFLDLGYNALKNLDGLQNLQSLVELNVKYNKLNSVVDLAVCTELKVINLSHNNLEDVKLLCGPLSHLPKLDQLDIKGNPVLLTNSTVDLEIYLVQNTTLTILNGEHVGPLKEQMLNMFKKVPSTSDNQPKNSLKTSFKVAILEHLSNQQSTFELNIQYLQHKLQSLVVEQKAQQANGIAEMETWLRYIDTLSDSEAKQFTTTKLQELLSSSHNS</sequence>
<dbReference type="GO" id="GO:0043014">
    <property type="term" value="F:alpha-tubulin binding"/>
    <property type="evidence" value="ECO:0000318"/>
    <property type="project" value="GO_Central"/>
</dbReference>
<dbReference type="InParanoid" id="F6XFB8"/>
<protein>
    <submittedName>
        <fullName evidence="3">Leucine-rich repeat transmembrane neuronal protein 1-like</fullName>
    </submittedName>
</protein>
<evidence type="ECO:0000313" key="3">
    <source>
        <dbReference type="Ensembl" id="ENSCINP00000019995.3"/>
    </source>
</evidence>
<dbReference type="GO" id="GO:0045504">
    <property type="term" value="F:dynein heavy chain binding"/>
    <property type="evidence" value="ECO:0000318"/>
    <property type="project" value="GO_Central"/>
</dbReference>
<dbReference type="GO" id="GO:0036158">
    <property type="term" value="P:outer dynein arm assembly"/>
    <property type="evidence" value="ECO:0000318"/>
    <property type="project" value="GO_Central"/>
</dbReference>
<evidence type="ECO:0000313" key="4">
    <source>
        <dbReference type="Proteomes" id="UP000008144"/>
    </source>
</evidence>
<dbReference type="InterPro" id="IPR032675">
    <property type="entry name" value="LRR_dom_sf"/>
</dbReference>
<dbReference type="OrthoDB" id="6334211at2759"/>
<reference evidence="4" key="1">
    <citation type="journal article" date="2002" name="Science">
        <title>The draft genome of Ciona intestinalis: insights into chordate and vertebrate origins.</title>
        <authorList>
            <person name="Dehal P."/>
            <person name="Satou Y."/>
            <person name="Campbell R.K."/>
            <person name="Chapman J."/>
            <person name="Degnan B."/>
            <person name="De Tomaso A."/>
            <person name="Davidson B."/>
            <person name="Di Gregorio A."/>
            <person name="Gelpke M."/>
            <person name="Goodstein D.M."/>
            <person name="Harafuji N."/>
            <person name="Hastings K.E."/>
            <person name="Ho I."/>
            <person name="Hotta K."/>
            <person name="Huang W."/>
            <person name="Kawashima T."/>
            <person name="Lemaire P."/>
            <person name="Martinez D."/>
            <person name="Meinertzhagen I.A."/>
            <person name="Necula S."/>
            <person name="Nonaka M."/>
            <person name="Putnam N."/>
            <person name="Rash S."/>
            <person name="Saiga H."/>
            <person name="Satake M."/>
            <person name="Terry A."/>
            <person name="Yamada L."/>
            <person name="Wang H.G."/>
            <person name="Awazu S."/>
            <person name="Azumi K."/>
            <person name="Boore J."/>
            <person name="Branno M."/>
            <person name="Chin-Bow S."/>
            <person name="DeSantis R."/>
            <person name="Doyle S."/>
            <person name="Francino P."/>
            <person name="Keys D.N."/>
            <person name="Haga S."/>
            <person name="Hayashi H."/>
            <person name="Hino K."/>
            <person name="Imai K.S."/>
            <person name="Inaba K."/>
            <person name="Kano S."/>
            <person name="Kobayashi K."/>
            <person name="Kobayashi M."/>
            <person name="Lee B.I."/>
            <person name="Makabe K.W."/>
            <person name="Manohar C."/>
            <person name="Matassi G."/>
            <person name="Medina M."/>
            <person name="Mochizuki Y."/>
            <person name="Mount S."/>
            <person name="Morishita T."/>
            <person name="Miura S."/>
            <person name="Nakayama A."/>
            <person name="Nishizaka S."/>
            <person name="Nomoto H."/>
            <person name="Ohta F."/>
            <person name="Oishi K."/>
            <person name="Rigoutsos I."/>
            <person name="Sano M."/>
            <person name="Sasaki A."/>
            <person name="Sasakura Y."/>
            <person name="Shoguchi E."/>
            <person name="Shin-i T."/>
            <person name="Spagnuolo A."/>
            <person name="Stainier D."/>
            <person name="Suzuki M.M."/>
            <person name="Tassy O."/>
            <person name="Takatori N."/>
            <person name="Tokuoka M."/>
            <person name="Yagi K."/>
            <person name="Yoshizaki F."/>
            <person name="Wada S."/>
            <person name="Zhang C."/>
            <person name="Hyatt P.D."/>
            <person name="Larimer F."/>
            <person name="Detter C."/>
            <person name="Doggett N."/>
            <person name="Glavina T."/>
            <person name="Hawkins T."/>
            <person name="Richardson P."/>
            <person name="Lucas S."/>
            <person name="Kohara Y."/>
            <person name="Levine M."/>
            <person name="Satoh N."/>
            <person name="Rokhsar D.S."/>
        </authorList>
    </citation>
    <scope>NUCLEOTIDE SEQUENCE [LARGE SCALE GENOMIC DNA]</scope>
</reference>
<reference evidence="3" key="3">
    <citation type="submission" date="2025-08" db="UniProtKB">
        <authorList>
            <consortium name="Ensembl"/>
        </authorList>
    </citation>
    <scope>IDENTIFICATION</scope>
</reference>
<organism evidence="3 4">
    <name type="scientific">Ciona intestinalis</name>
    <name type="common">Transparent sea squirt</name>
    <name type="synonym">Ascidia intestinalis</name>
    <dbReference type="NCBI Taxonomy" id="7719"/>
    <lineage>
        <taxon>Eukaryota</taxon>
        <taxon>Metazoa</taxon>
        <taxon>Chordata</taxon>
        <taxon>Tunicata</taxon>
        <taxon>Ascidiacea</taxon>
        <taxon>Phlebobranchia</taxon>
        <taxon>Cionidae</taxon>
        <taxon>Ciona</taxon>
    </lineage>
</organism>
<dbReference type="KEGG" id="cin:100183890"/>
<gene>
    <name evidence="3" type="primary">LOC100183890</name>
</gene>
<dbReference type="Gene3D" id="3.80.10.10">
    <property type="entry name" value="Ribonuclease Inhibitor"/>
    <property type="match status" value="2"/>
</dbReference>
<dbReference type="GeneTree" id="ENSGT00940000173604"/>
<dbReference type="GO" id="GO:0005737">
    <property type="term" value="C:cytoplasm"/>
    <property type="evidence" value="ECO:0000318"/>
    <property type="project" value="GO_Central"/>
</dbReference>
<dbReference type="GeneID" id="100183890"/>
<proteinExistence type="predicted"/>
<name>F6XFB8_CIOIN</name>
<dbReference type="Proteomes" id="UP000008144">
    <property type="component" value="Chromosome 10"/>
</dbReference>
<dbReference type="InterPro" id="IPR050836">
    <property type="entry name" value="SDS22/Internalin_LRR"/>
</dbReference>
<dbReference type="PROSITE" id="PS51450">
    <property type="entry name" value="LRR"/>
    <property type="match status" value="2"/>
</dbReference>
<dbReference type="AlphaFoldDB" id="F6XFB8"/>
<dbReference type="InterPro" id="IPR003591">
    <property type="entry name" value="Leu-rich_rpt_typical-subtyp"/>
</dbReference>
<dbReference type="PANTHER" id="PTHR46652:SF3">
    <property type="entry name" value="LEUCINE-RICH REPEAT-CONTAINING PROTEIN 9"/>
    <property type="match status" value="1"/>
</dbReference>
<dbReference type="PANTHER" id="PTHR46652">
    <property type="entry name" value="LEUCINE-RICH REPEAT AND IQ DOMAIN-CONTAINING PROTEIN 1-RELATED"/>
    <property type="match status" value="1"/>
</dbReference>
<dbReference type="SUPFAM" id="SSF52058">
    <property type="entry name" value="L domain-like"/>
    <property type="match status" value="1"/>
</dbReference>
<accession>F6XFB8</accession>
<reference evidence="3" key="4">
    <citation type="submission" date="2025-09" db="UniProtKB">
        <authorList>
            <consortium name="Ensembl"/>
        </authorList>
    </citation>
    <scope>IDENTIFICATION</scope>
</reference>
<dbReference type="SMART" id="SM00364">
    <property type="entry name" value="LRR_BAC"/>
    <property type="match status" value="4"/>
</dbReference>
<accession>A0A1W2W299</accession>
<evidence type="ECO:0000256" key="2">
    <source>
        <dbReference type="ARBA" id="ARBA00022737"/>
    </source>
</evidence>
<dbReference type="STRING" id="7719.ENSCINP00000019995"/>
<dbReference type="Ensembl" id="ENSCINT00000019995.3">
    <property type="protein sequence ID" value="ENSCINP00000019995.3"/>
    <property type="gene ID" value="ENSCING00000009875.3"/>
</dbReference>
<evidence type="ECO:0000256" key="1">
    <source>
        <dbReference type="ARBA" id="ARBA00022614"/>
    </source>
</evidence>
<dbReference type="HOGENOM" id="CLU_727524_0_0_1"/>
<dbReference type="OMA" id="YLFTKFW"/>
<dbReference type="EMBL" id="EAAA01000516">
    <property type="status" value="NOT_ANNOTATED_CDS"/>
    <property type="molecule type" value="Genomic_DNA"/>
</dbReference>